<keyword evidence="4" id="KW-1185">Reference proteome</keyword>
<protein>
    <submittedName>
        <fullName evidence="2">von Willebrand factor type A domain-containing protein</fullName>
    </submittedName>
    <submittedName>
        <fullName evidence="3">von_Willebrand factor type A domain-containing protein</fullName>
    </submittedName>
</protein>
<name>A0AA86RFU0_9EUKA</name>
<dbReference type="PROSITE" id="PS50234">
    <property type="entry name" value="VWFA"/>
    <property type="match status" value="1"/>
</dbReference>
<reference evidence="2" key="1">
    <citation type="submission" date="2023-06" db="EMBL/GenBank/DDBJ databases">
        <authorList>
            <person name="Kurt Z."/>
        </authorList>
    </citation>
    <scope>NUCLEOTIDE SEQUENCE</scope>
</reference>
<dbReference type="Pfam" id="PF00092">
    <property type="entry name" value="VWA"/>
    <property type="match status" value="1"/>
</dbReference>
<dbReference type="EMBL" id="CATOUU010001112">
    <property type="protein sequence ID" value="CAI9972513.1"/>
    <property type="molecule type" value="Genomic_DNA"/>
</dbReference>
<dbReference type="Proteomes" id="UP001642409">
    <property type="component" value="Unassembled WGS sequence"/>
</dbReference>
<dbReference type="CDD" id="cd00198">
    <property type="entry name" value="vWFA"/>
    <property type="match status" value="1"/>
</dbReference>
<reference evidence="3 4" key="2">
    <citation type="submission" date="2024-07" db="EMBL/GenBank/DDBJ databases">
        <authorList>
            <person name="Akdeniz Z."/>
        </authorList>
    </citation>
    <scope>NUCLEOTIDE SEQUENCE [LARGE SCALE GENOMIC DNA]</scope>
</reference>
<dbReference type="SUPFAM" id="SSF53300">
    <property type="entry name" value="vWA-like"/>
    <property type="match status" value="1"/>
</dbReference>
<evidence type="ECO:0000313" key="3">
    <source>
        <dbReference type="EMBL" id="CAL6068463.1"/>
    </source>
</evidence>
<evidence type="ECO:0000259" key="1">
    <source>
        <dbReference type="PROSITE" id="PS50234"/>
    </source>
</evidence>
<dbReference type="InterPro" id="IPR002035">
    <property type="entry name" value="VWF_A"/>
</dbReference>
<organism evidence="2">
    <name type="scientific">Hexamita inflata</name>
    <dbReference type="NCBI Taxonomy" id="28002"/>
    <lineage>
        <taxon>Eukaryota</taxon>
        <taxon>Metamonada</taxon>
        <taxon>Diplomonadida</taxon>
        <taxon>Hexamitidae</taxon>
        <taxon>Hexamitinae</taxon>
        <taxon>Hexamita</taxon>
    </lineage>
</organism>
<comment type="caution">
    <text evidence="2">The sequence shown here is derived from an EMBL/GenBank/DDBJ whole genome shotgun (WGS) entry which is preliminary data.</text>
</comment>
<accession>A0AA86RFU0</accession>
<evidence type="ECO:0000313" key="4">
    <source>
        <dbReference type="Proteomes" id="UP001642409"/>
    </source>
</evidence>
<feature type="domain" description="VWFA" evidence="1">
    <location>
        <begin position="22"/>
        <end position="220"/>
    </location>
</feature>
<proteinExistence type="predicted"/>
<dbReference type="Gene3D" id="3.40.50.410">
    <property type="entry name" value="von Willebrand factor, type A domain"/>
    <property type="match status" value="1"/>
</dbReference>
<sequence length="230" mass="25615">MFKRCTKTATKIDFEGNQQLVDVIAILDQSGSMQSIASDTIGGFNSYLSELQKQDLTINLTLVLFSTDSKIVWENKDVKTCEQLTSQVYSPAGGTALRDALGKAIENAKIRVQNLSTEQKPGKVSFFISTDGEENSSRKYSEQQVKKMVGECTEEYQWEFIFAGANIDAFAAGQSLGFKKENIANIENDGVGQQAMYSVMAQRQFAKRCELEQCESLQAVYSKQSALYRK</sequence>
<dbReference type="EMBL" id="CAXDID020000273">
    <property type="protein sequence ID" value="CAL6068463.1"/>
    <property type="molecule type" value="Genomic_DNA"/>
</dbReference>
<dbReference type="AlphaFoldDB" id="A0AA86RFU0"/>
<gene>
    <name evidence="3" type="ORF">HINF_LOCUS53514</name>
    <name evidence="2" type="ORF">HINF_LOCUS60158</name>
</gene>
<evidence type="ECO:0000313" key="2">
    <source>
        <dbReference type="EMBL" id="CAI9972513.1"/>
    </source>
</evidence>
<dbReference type="InterPro" id="IPR036465">
    <property type="entry name" value="vWFA_dom_sf"/>
</dbReference>